<proteinExistence type="predicted"/>
<dbReference type="EMBL" id="FNAG01000002">
    <property type="protein sequence ID" value="SDD35964.1"/>
    <property type="molecule type" value="Genomic_DNA"/>
</dbReference>
<keyword evidence="1" id="KW-0812">Transmembrane</keyword>
<accession>A0A1G6U441</accession>
<reference evidence="2 3" key="1">
    <citation type="submission" date="2016-10" db="EMBL/GenBank/DDBJ databases">
        <authorList>
            <person name="de Groot N.N."/>
        </authorList>
    </citation>
    <scope>NUCLEOTIDE SEQUENCE [LARGE SCALE GENOMIC DNA]</scope>
    <source>
        <strain evidence="2 3">DSM 16957</strain>
    </source>
</reference>
<evidence type="ECO:0000313" key="2">
    <source>
        <dbReference type="EMBL" id="SDD35964.1"/>
    </source>
</evidence>
<organism evidence="2 3">
    <name type="scientific">Aquimonas voraii</name>
    <dbReference type="NCBI Taxonomy" id="265719"/>
    <lineage>
        <taxon>Bacteria</taxon>
        <taxon>Pseudomonadati</taxon>
        <taxon>Pseudomonadota</taxon>
        <taxon>Gammaproteobacteria</taxon>
        <taxon>Lysobacterales</taxon>
        <taxon>Lysobacteraceae</taxon>
        <taxon>Aquimonas</taxon>
    </lineage>
</organism>
<dbReference type="RefSeq" id="WP_091239817.1">
    <property type="nucleotide sequence ID" value="NZ_FNAG01000002.1"/>
</dbReference>
<protein>
    <recommendedName>
        <fullName evidence="4">DUF805 domain-containing protein</fullName>
    </recommendedName>
</protein>
<evidence type="ECO:0000256" key="1">
    <source>
        <dbReference type="SAM" id="Phobius"/>
    </source>
</evidence>
<sequence>MSSNAVLDFFRLRWQGAVPMRRLFWRDLLVIGSLINVVASVSGLALLAGGAPAWLAVTLHFAPLPYNLFLLLAVGRSPERSTAIELLAGLWFVAMLLV</sequence>
<keyword evidence="1" id="KW-1133">Transmembrane helix</keyword>
<name>A0A1G6U441_9GAMM</name>
<feature type="transmembrane region" description="Helical" evidence="1">
    <location>
        <begin position="28"/>
        <end position="47"/>
    </location>
</feature>
<evidence type="ECO:0000313" key="3">
    <source>
        <dbReference type="Proteomes" id="UP000199603"/>
    </source>
</evidence>
<dbReference type="Proteomes" id="UP000199603">
    <property type="component" value="Unassembled WGS sequence"/>
</dbReference>
<gene>
    <name evidence="2" type="ORF">SAMN04488509_102149</name>
</gene>
<evidence type="ECO:0008006" key="4">
    <source>
        <dbReference type="Google" id="ProtNLM"/>
    </source>
</evidence>
<feature type="transmembrane region" description="Helical" evidence="1">
    <location>
        <begin position="53"/>
        <end position="74"/>
    </location>
</feature>
<dbReference type="AlphaFoldDB" id="A0A1G6U441"/>
<dbReference type="OrthoDB" id="7861086at2"/>
<keyword evidence="3" id="KW-1185">Reference proteome</keyword>
<keyword evidence="1" id="KW-0472">Membrane</keyword>